<dbReference type="PROSITE" id="PS50886">
    <property type="entry name" value="TRBD"/>
    <property type="match status" value="1"/>
</dbReference>
<reference evidence="6" key="1">
    <citation type="submission" date="2017-08" db="EMBL/GenBank/DDBJ databases">
        <authorList>
            <person name="Polle J.E."/>
            <person name="Barry K."/>
            <person name="Cushman J."/>
            <person name="Schmutz J."/>
            <person name="Tran D."/>
            <person name="Hathwaick L.T."/>
            <person name="Yim W.C."/>
            <person name="Jenkins J."/>
            <person name="Mckie-Krisberg Z.M."/>
            <person name="Prochnik S."/>
            <person name="Lindquist E."/>
            <person name="Dockter R.B."/>
            <person name="Adam C."/>
            <person name="Molina H."/>
            <person name="Bunkerborg J."/>
            <person name="Jin E."/>
            <person name="Buchheim M."/>
            <person name="Magnuson J."/>
        </authorList>
    </citation>
    <scope>NUCLEOTIDE SEQUENCE</scope>
    <source>
        <strain evidence="6">CCAP 19/18</strain>
    </source>
</reference>
<feature type="signal peptide" evidence="4">
    <location>
        <begin position="1"/>
        <end position="28"/>
    </location>
</feature>
<evidence type="ECO:0000256" key="1">
    <source>
        <dbReference type="ARBA" id="ARBA00022555"/>
    </source>
</evidence>
<keyword evidence="2 3" id="KW-0694">RNA-binding</keyword>
<accession>A0ABQ7H8V6</accession>
<dbReference type="InterPro" id="IPR051270">
    <property type="entry name" value="Tyrosine-tRNA_ligase_regulator"/>
</dbReference>
<sequence length="290" mass="31190">MPRIFLSCRAPSSLAACLLSCCAPSSLAACLLSCRAPSSHAARLPLLPHVSCHAACLPLMPHVSCHAARLPLMPRTFLSCRMPPVMLRAFLSCRISPVMPRAFLSCRMPSSLDPFALCGLSVSHNTFLQAIFCLVQCACYKTVGKHPNADALYLEEINVGEDAPRQVISGLVKFVPIEEMQDRKVVVVCNLKPAKMRDVMSYGMVLCASSEAKDRVVPLAPPEGSVPGDRVTVAGFEQPPVDEVNPKKKILERLFPDMKTDAAGVPGYKGIPFTTSKGQLSSPVPGAYVA</sequence>
<keyword evidence="7" id="KW-1185">Reference proteome</keyword>
<keyword evidence="4" id="KW-0732">Signal</keyword>
<proteinExistence type="predicted"/>
<dbReference type="SUPFAM" id="SSF50249">
    <property type="entry name" value="Nucleic acid-binding proteins"/>
    <property type="match status" value="1"/>
</dbReference>
<feature type="chain" id="PRO_5046614731" description="tRNA-binding domain-containing protein" evidence="4">
    <location>
        <begin position="29"/>
        <end position="290"/>
    </location>
</feature>
<protein>
    <recommendedName>
        <fullName evidence="5">tRNA-binding domain-containing protein</fullName>
    </recommendedName>
</protein>
<dbReference type="InterPro" id="IPR002547">
    <property type="entry name" value="tRNA-bd_dom"/>
</dbReference>
<dbReference type="PROSITE" id="PS51257">
    <property type="entry name" value="PROKAR_LIPOPROTEIN"/>
    <property type="match status" value="1"/>
</dbReference>
<dbReference type="Gene3D" id="2.40.50.140">
    <property type="entry name" value="Nucleic acid-binding proteins"/>
    <property type="match status" value="1"/>
</dbReference>
<feature type="domain" description="TRNA-binding" evidence="5">
    <location>
        <begin position="129"/>
        <end position="232"/>
    </location>
</feature>
<evidence type="ECO:0000256" key="2">
    <source>
        <dbReference type="ARBA" id="ARBA00022884"/>
    </source>
</evidence>
<gene>
    <name evidence="6" type="ORF">DUNSADRAFT_67</name>
</gene>
<evidence type="ECO:0000256" key="4">
    <source>
        <dbReference type="SAM" id="SignalP"/>
    </source>
</evidence>
<evidence type="ECO:0000313" key="7">
    <source>
        <dbReference type="Proteomes" id="UP000815325"/>
    </source>
</evidence>
<evidence type="ECO:0000259" key="5">
    <source>
        <dbReference type="PROSITE" id="PS50886"/>
    </source>
</evidence>
<dbReference type="InterPro" id="IPR012340">
    <property type="entry name" value="NA-bd_OB-fold"/>
</dbReference>
<dbReference type="PANTHER" id="PTHR11586:SF33">
    <property type="entry name" value="AMINOACYL TRNA SYNTHASE COMPLEX-INTERACTING MULTIFUNCTIONAL PROTEIN 1"/>
    <property type="match status" value="1"/>
</dbReference>
<name>A0ABQ7H8V6_DUNSA</name>
<evidence type="ECO:0000256" key="3">
    <source>
        <dbReference type="PROSITE-ProRule" id="PRU00209"/>
    </source>
</evidence>
<keyword evidence="1 3" id="KW-0820">tRNA-binding</keyword>
<comment type="caution">
    <text evidence="6">The sequence shown here is derived from an EMBL/GenBank/DDBJ whole genome shotgun (WGS) entry which is preliminary data.</text>
</comment>
<dbReference type="PANTHER" id="PTHR11586">
    <property type="entry name" value="TRNA-AMINOACYLATION COFACTOR ARC1 FAMILY MEMBER"/>
    <property type="match status" value="1"/>
</dbReference>
<dbReference type="CDD" id="cd02799">
    <property type="entry name" value="tRNA_bind_EMAP-II_like"/>
    <property type="match status" value="1"/>
</dbReference>
<dbReference type="Proteomes" id="UP000815325">
    <property type="component" value="Unassembled WGS sequence"/>
</dbReference>
<evidence type="ECO:0000313" key="6">
    <source>
        <dbReference type="EMBL" id="KAF5843265.1"/>
    </source>
</evidence>
<dbReference type="EMBL" id="MU069445">
    <property type="protein sequence ID" value="KAF5843265.1"/>
    <property type="molecule type" value="Genomic_DNA"/>
</dbReference>
<dbReference type="Pfam" id="PF01588">
    <property type="entry name" value="tRNA_bind"/>
    <property type="match status" value="1"/>
</dbReference>
<organism evidence="6 7">
    <name type="scientific">Dunaliella salina</name>
    <name type="common">Green alga</name>
    <name type="synonym">Protococcus salinus</name>
    <dbReference type="NCBI Taxonomy" id="3046"/>
    <lineage>
        <taxon>Eukaryota</taxon>
        <taxon>Viridiplantae</taxon>
        <taxon>Chlorophyta</taxon>
        <taxon>core chlorophytes</taxon>
        <taxon>Chlorophyceae</taxon>
        <taxon>CS clade</taxon>
        <taxon>Chlamydomonadales</taxon>
        <taxon>Dunaliellaceae</taxon>
        <taxon>Dunaliella</taxon>
    </lineage>
</organism>